<proteinExistence type="predicted"/>
<keyword evidence="2" id="KW-1185">Reference proteome</keyword>
<accession>A0AAJ0F0J2</accession>
<evidence type="ECO:0000313" key="1">
    <source>
        <dbReference type="EMBL" id="KAK1688573.1"/>
    </source>
</evidence>
<name>A0AAJ0F0J2_9PEZI</name>
<dbReference type="GeneID" id="85452164"/>
<dbReference type="EMBL" id="JAHMHR010000011">
    <property type="protein sequence ID" value="KAK1688573.1"/>
    <property type="molecule type" value="Genomic_DNA"/>
</dbReference>
<organism evidence="1 2">
    <name type="scientific">Colletotrichum godetiae</name>
    <dbReference type="NCBI Taxonomy" id="1209918"/>
    <lineage>
        <taxon>Eukaryota</taxon>
        <taxon>Fungi</taxon>
        <taxon>Dikarya</taxon>
        <taxon>Ascomycota</taxon>
        <taxon>Pezizomycotina</taxon>
        <taxon>Sordariomycetes</taxon>
        <taxon>Hypocreomycetidae</taxon>
        <taxon>Glomerellales</taxon>
        <taxon>Glomerellaceae</taxon>
        <taxon>Colletotrichum</taxon>
        <taxon>Colletotrichum acutatum species complex</taxon>
    </lineage>
</organism>
<dbReference type="AlphaFoldDB" id="A0AAJ0F0J2"/>
<gene>
    <name evidence="1" type="ORF">BDP55DRAFT_48879</name>
</gene>
<comment type="caution">
    <text evidence="1">The sequence shown here is derived from an EMBL/GenBank/DDBJ whole genome shotgun (WGS) entry which is preliminary data.</text>
</comment>
<sequence>MRSACRYLRPGSPSFQRETPSHSRLRTRTCCRSPCSFAVHDPPSTSRNSLPCLLLTGIIDNDANAMSAALGRQLRKARSPRRPETVVRVPRHFPGTEACSEAKSKTALPMLGFAFFLVFLWQSRWDGCCHEPLTTLSEFFWVVTTARASRRGKYICQGWRPSDVYGPREVERQHFGSRFASVVSISKPALSLAPLTQVDRMRLCQQGYLSTYLDIQLGQDGSCALYGYMRLGFAFRRLPELLDMPVGRVTRRHDMPSW</sequence>
<dbReference type="Proteomes" id="UP001224890">
    <property type="component" value="Unassembled WGS sequence"/>
</dbReference>
<evidence type="ECO:0000313" key="2">
    <source>
        <dbReference type="Proteomes" id="UP001224890"/>
    </source>
</evidence>
<protein>
    <submittedName>
        <fullName evidence="1">Uncharacterized protein</fullName>
    </submittedName>
</protein>
<reference evidence="1" key="1">
    <citation type="submission" date="2021-06" db="EMBL/GenBank/DDBJ databases">
        <title>Comparative genomics, transcriptomics and evolutionary studies reveal genomic signatures of adaptation to plant cell wall in hemibiotrophic fungi.</title>
        <authorList>
            <consortium name="DOE Joint Genome Institute"/>
            <person name="Baroncelli R."/>
            <person name="Diaz J.F."/>
            <person name="Benocci T."/>
            <person name="Peng M."/>
            <person name="Battaglia E."/>
            <person name="Haridas S."/>
            <person name="Andreopoulos W."/>
            <person name="Labutti K."/>
            <person name="Pangilinan J."/>
            <person name="Floch G.L."/>
            <person name="Makela M.R."/>
            <person name="Henrissat B."/>
            <person name="Grigoriev I.V."/>
            <person name="Crouch J.A."/>
            <person name="De Vries R.P."/>
            <person name="Sukno S.A."/>
            <person name="Thon M.R."/>
        </authorList>
    </citation>
    <scope>NUCLEOTIDE SEQUENCE</scope>
    <source>
        <strain evidence="1">CBS 193.32</strain>
    </source>
</reference>
<dbReference type="RefSeq" id="XP_060432268.1">
    <property type="nucleotide sequence ID" value="XM_060567638.1"/>
</dbReference>